<reference evidence="11" key="1">
    <citation type="submission" date="2025-08" db="UniProtKB">
        <authorList>
            <consortium name="RefSeq"/>
        </authorList>
    </citation>
    <scope>IDENTIFICATION</scope>
</reference>
<name>A0ABM4D4I6_HYDVU</name>
<dbReference type="Proteomes" id="UP001652625">
    <property type="component" value="Chromosome 12"/>
</dbReference>
<evidence type="ECO:0000256" key="9">
    <source>
        <dbReference type="SAM" id="SignalP"/>
    </source>
</evidence>
<protein>
    <submittedName>
        <fullName evidence="11">Uncharacterized protein LOC136088693</fullName>
    </submittedName>
</protein>
<sequence length="754" mass="84409">MYILLIVYATLKAISAKEYRVCEDNQREVFVSSTYSNNCTEKNQQIRCSTISTAFSVLNLTNLCIIIEDNQTLANVNVIKGVSNLTVIGVNSEIVINCTSSLNAGISIYNATRLLFMNLHMTHCGSVSEQMFKRSTITLSSALFFSNIVNITFINVNFTYSIGYSVVLQNCKGKIDFKTVGYQNNTIFLPLNDSLEHHSGGGLLIWYSQEEKNEIANINIENCIFQWNSGIINSTSKIKSSANEFDVPFNRGGGLSVFFTKVTSGNTLSITKCKFWYNKGFWGGGLYVFQGLNNCILIKKSTFFHNNGIFGGALSFSNNLSTEKSVTFQNCSFTNNSAQVGSAIHLFQISLALNQSQFSLNHWHFIQTIGQGTIYIQYSKIQFYGENIFNNNLNTAIILENAVAFVSGQLYFKANKGNKGGALRLYIKSRIIMSSNASSMSFINNSALQGGAIYAEQSLSCSFYVVHKLDENENCFLSNKKSGKLEYSNNTVLLVNKYDINDIFVSTLKCCPYNFSNYFRTNNFITDASKLYAYKENFTNVFPGKLIYPTVFLVDELNQSLSGLIDVYLNGSLQSFVVKDNKITVQVFGMKMQKYTIIFSLNSVYQIIIDFNTTVCPLGYEMHENNCVCNSVKNFLKGIVCNKDGTISLLTGLYVNYTQKAIETDTETTHLCPYGYCTPCNYYYCEFGPDNQCASGRLGYLCSKCPENKTVEFGGQDCVDKCSWLHALFILPGILIIFLLVCFSIVCLNICVYD</sequence>
<comment type="subcellular location">
    <subcellularLocation>
        <location evidence="1">Cell envelope</location>
    </subcellularLocation>
    <subcellularLocation>
        <location evidence="2">Cell outer membrane</location>
    </subcellularLocation>
    <subcellularLocation>
        <location evidence="3">Secreted</location>
    </subcellularLocation>
</comment>
<keyword evidence="8" id="KW-1133">Transmembrane helix</keyword>
<keyword evidence="8" id="KW-0812">Transmembrane</keyword>
<dbReference type="NCBIfam" id="TIGR01376">
    <property type="entry name" value="POMP_repeat"/>
    <property type="match status" value="1"/>
</dbReference>
<keyword evidence="6 8" id="KW-0472">Membrane</keyword>
<keyword evidence="10" id="KW-1185">Reference proteome</keyword>
<evidence type="ECO:0000256" key="5">
    <source>
        <dbReference type="ARBA" id="ARBA00022729"/>
    </source>
</evidence>
<keyword evidence="4" id="KW-0964">Secreted</keyword>
<evidence type="ECO:0000256" key="6">
    <source>
        <dbReference type="ARBA" id="ARBA00023136"/>
    </source>
</evidence>
<accession>A0ABM4D4I6</accession>
<keyword evidence="5 9" id="KW-0732">Signal</keyword>
<evidence type="ECO:0000313" key="10">
    <source>
        <dbReference type="Proteomes" id="UP001652625"/>
    </source>
</evidence>
<feature type="chain" id="PRO_5045862689" evidence="9">
    <location>
        <begin position="17"/>
        <end position="754"/>
    </location>
</feature>
<dbReference type="RefSeq" id="XP_065669186.1">
    <property type="nucleotide sequence ID" value="XM_065813114.1"/>
</dbReference>
<proteinExistence type="predicted"/>
<evidence type="ECO:0000256" key="3">
    <source>
        <dbReference type="ARBA" id="ARBA00004613"/>
    </source>
</evidence>
<evidence type="ECO:0000256" key="1">
    <source>
        <dbReference type="ARBA" id="ARBA00004196"/>
    </source>
</evidence>
<evidence type="ECO:0000313" key="11">
    <source>
        <dbReference type="RefSeq" id="XP_065669186.1"/>
    </source>
</evidence>
<gene>
    <name evidence="11" type="primary">LOC136088693</name>
</gene>
<dbReference type="InterPro" id="IPR003368">
    <property type="entry name" value="POMP_repeat"/>
</dbReference>
<evidence type="ECO:0000256" key="7">
    <source>
        <dbReference type="ARBA" id="ARBA00023237"/>
    </source>
</evidence>
<feature type="transmembrane region" description="Helical" evidence="8">
    <location>
        <begin position="724"/>
        <end position="752"/>
    </location>
</feature>
<evidence type="ECO:0000256" key="8">
    <source>
        <dbReference type="SAM" id="Phobius"/>
    </source>
</evidence>
<evidence type="ECO:0000256" key="2">
    <source>
        <dbReference type="ARBA" id="ARBA00004442"/>
    </source>
</evidence>
<evidence type="ECO:0000256" key="4">
    <source>
        <dbReference type="ARBA" id="ARBA00022525"/>
    </source>
</evidence>
<feature type="signal peptide" evidence="9">
    <location>
        <begin position="1"/>
        <end position="16"/>
    </location>
</feature>
<dbReference type="GeneID" id="136088693"/>
<organism evidence="10 11">
    <name type="scientific">Hydra vulgaris</name>
    <name type="common">Hydra</name>
    <name type="synonym">Hydra attenuata</name>
    <dbReference type="NCBI Taxonomy" id="6087"/>
    <lineage>
        <taxon>Eukaryota</taxon>
        <taxon>Metazoa</taxon>
        <taxon>Cnidaria</taxon>
        <taxon>Hydrozoa</taxon>
        <taxon>Hydroidolina</taxon>
        <taxon>Anthoathecata</taxon>
        <taxon>Aplanulata</taxon>
        <taxon>Hydridae</taxon>
        <taxon>Hydra</taxon>
    </lineage>
</organism>
<keyword evidence="7" id="KW-0998">Cell outer membrane</keyword>